<keyword evidence="1" id="KW-1133">Transmembrane helix</keyword>
<name>A0A8S9UMV1_PHYIN</name>
<accession>A0A8S9UMV1</accession>
<evidence type="ECO:0000313" key="3">
    <source>
        <dbReference type="Proteomes" id="UP000704712"/>
    </source>
</evidence>
<evidence type="ECO:0000313" key="2">
    <source>
        <dbReference type="EMBL" id="KAF4142171.1"/>
    </source>
</evidence>
<keyword evidence="1" id="KW-0472">Membrane</keyword>
<protein>
    <submittedName>
        <fullName evidence="2">Uncharacterized protein</fullName>
    </submittedName>
</protein>
<evidence type="ECO:0000256" key="1">
    <source>
        <dbReference type="SAM" id="Phobius"/>
    </source>
</evidence>
<reference evidence="2" key="1">
    <citation type="submission" date="2020-03" db="EMBL/GenBank/DDBJ databases">
        <title>Hybrid Assembly of Korean Phytophthora infestans isolates.</title>
        <authorList>
            <person name="Prokchorchik M."/>
            <person name="Lee Y."/>
            <person name="Seo J."/>
            <person name="Cho J.-H."/>
            <person name="Park Y.-E."/>
            <person name="Jang D.-C."/>
            <person name="Im J.-S."/>
            <person name="Choi J.-G."/>
            <person name="Park H.-J."/>
            <person name="Lee G.-B."/>
            <person name="Lee Y.-G."/>
            <person name="Hong S.-Y."/>
            <person name="Cho K."/>
            <person name="Sohn K.H."/>
        </authorList>
    </citation>
    <scope>NUCLEOTIDE SEQUENCE</scope>
    <source>
        <strain evidence="2">KR_2_A2</strain>
    </source>
</reference>
<sequence length="367" mass="40988">MYGSSTDNTAVVKISALSLGFLEDFVCTTYFATALWMFGTLKQMALERLKATSGMSLKIVGEIANFTVSWLLFLGVMAPCIADMMLVVYRDMRFSFSLVASLIRERENISKTLRYPVMKSRWANLALWNPTQLVLNPVTIGKSSKNGAGGVKYKAMTLEDGTRSTDNALKKATEAPTTSYQALRAAVVILGLVVEPALAVAVRIACTPLVVYTGLNMTLNELLLHIFEPAPMEVELANLMGDGPWVEKFIDKAEEHERFGDDTRFRRTAGFKGELAFNVTIDNDNPPNVLIIGVESFRYRDSRYLVGEEDPSNLFKGTNLTITPPMGEARRCPAQYLVQYPHESLSRKFAFRSSSVSQQHTERVHWR</sequence>
<gene>
    <name evidence="2" type="ORF">GN958_ATG08642</name>
</gene>
<keyword evidence="1" id="KW-0812">Transmembrane</keyword>
<organism evidence="2 3">
    <name type="scientific">Phytophthora infestans</name>
    <name type="common">Potato late blight agent</name>
    <name type="synonym">Botrytis infestans</name>
    <dbReference type="NCBI Taxonomy" id="4787"/>
    <lineage>
        <taxon>Eukaryota</taxon>
        <taxon>Sar</taxon>
        <taxon>Stramenopiles</taxon>
        <taxon>Oomycota</taxon>
        <taxon>Peronosporomycetes</taxon>
        <taxon>Peronosporales</taxon>
        <taxon>Peronosporaceae</taxon>
        <taxon>Phytophthora</taxon>
    </lineage>
</organism>
<proteinExistence type="predicted"/>
<feature type="transmembrane region" description="Helical" evidence="1">
    <location>
        <begin position="14"/>
        <end position="38"/>
    </location>
</feature>
<dbReference type="Proteomes" id="UP000704712">
    <property type="component" value="Unassembled WGS sequence"/>
</dbReference>
<dbReference type="EMBL" id="JAACNO010001204">
    <property type="protein sequence ID" value="KAF4142171.1"/>
    <property type="molecule type" value="Genomic_DNA"/>
</dbReference>
<feature type="transmembrane region" description="Helical" evidence="1">
    <location>
        <begin position="59"/>
        <end position="89"/>
    </location>
</feature>
<dbReference type="AlphaFoldDB" id="A0A8S9UMV1"/>
<comment type="caution">
    <text evidence="2">The sequence shown here is derived from an EMBL/GenBank/DDBJ whole genome shotgun (WGS) entry which is preliminary data.</text>
</comment>